<dbReference type="Gene3D" id="6.10.250.1450">
    <property type="match status" value="1"/>
</dbReference>
<dbReference type="InterPro" id="IPR017900">
    <property type="entry name" value="4Fe4S_Fe_S_CS"/>
</dbReference>
<dbReference type="Gene3D" id="3.40.50.11540">
    <property type="entry name" value="NADH-ubiquinone oxidoreductase 51kDa subunit"/>
    <property type="match status" value="1"/>
</dbReference>
<dbReference type="InterPro" id="IPR011538">
    <property type="entry name" value="Nuo51_FMN-bd"/>
</dbReference>
<dbReference type="Pfam" id="PF10589">
    <property type="entry name" value="NADH_4Fe-4S"/>
    <property type="match status" value="1"/>
</dbReference>
<dbReference type="GO" id="GO:0010181">
    <property type="term" value="F:FMN binding"/>
    <property type="evidence" value="ECO:0007669"/>
    <property type="project" value="InterPro"/>
</dbReference>
<keyword evidence="5" id="KW-0411">Iron-sulfur</keyword>
<dbReference type="Pfam" id="PF01512">
    <property type="entry name" value="Complex1_51K"/>
    <property type="match status" value="1"/>
</dbReference>
<comment type="similarity">
    <text evidence="1">Belongs to the complex I 51 kDa subunit family.</text>
</comment>
<evidence type="ECO:0000313" key="7">
    <source>
        <dbReference type="EMBL" id="HJD96665.1"/>
    </source>
</evidence>
<dbReference type="InterPro" id="IPR019575">
    <property type="entry name" value="Nuop51_4Fe4S-bd"/>
</dbReference>
<evidence type="ECO:0000256" key="2">
    <source>
        <dbReference type="ARBA" id="ARBA00022485"/>
    </source>
</evidence>
<comment type="caution">
    <text evidence="7">The sequence shown here is derived from an EMBL/GenBank/DDBJ whole genome shotgun (WGS) entry which is preliminary data.</text>
</comment>
<accession>A0A921DQL4</accession>
<evidence type="ECO:0000256" key="3">
    <source>
        <dbReference type="ARBA" id="ARBA00022723"/>
    </source>
</evidence>
<dbReference type="PROSITE" id="PS00645">
    <property type="entry name" value="COMPLEX1_51K_2"/>
    <property type="match status" value="1"/>
</dbReference>
<reference evidence="7" key="2">
    <citation type="submission" date="2021-09" db="EMBL/GenBank/DDBJ databases">
        <authorList>
            <person name="Gilroy R."/>
        </authorList>
    </citation>
    <scope>NUCLEOTIDE SEQUENCE</scope>
    <source>
        <strain evidence="7">ChiGjej2B2-19336</strain>
    </source>
</reference>
<organism evidence="7 8">
    <name type="scientific">Mailhella massiliensis</name>
    <dbReference type="NCBI Taxonomy" id="1903261"/>
    <lineage>
        <taxon>Bacteria</taxon>
        <taxon>Pseudomonadati</taxon>
        <taxon>Thermodesulfobacteriota</taxon>
        <taxon>Desulfovibrionia</taxon>
        <taxon>Desulfovibrionales</taxon>
        <taxon>Desulfovibrionaceae</taxon>
        <taxon>Mailhella</taxon>
    </lineage>
</organism>
<gene>
    <name evidence="7" type="primary">nuoF</name>
    <name evidence="7" type="ORF">K8W16_03345</name>
</gene>
<dbReference type="SUPFAM" id="SSF142019">
    <property type="entry name" value="Nqo1 FMN-binding domain-like"/>
    <property type="match status" value="1"/>
</dbReference>
<dbReference type="SUPFAM" id="SSF140490">
    <property type="entry name" value="Nqo1C-terminal domain-like"/>
    <property type="match status" value="1"/>
</dbReference>
<dbReference type="Gene3D" id="3.30.70.20">
    <property type="match status" value="1"/>
</dbReference>
<dbReference type="GO" id="GO:0051539">
    <property type="term" value="F:4 iron, 4 sulfur cluster binding"/>
    <property type="evidence" value="ECO:0007669"/>
    <property type="project" value="UniProtKB-KW"/>
</dbReference>
<evidence type="ECO:0000256" key="4">
    <source>
        <dbReference type="ARBA" id="ARBA00023004"/>
    </source>
</evidence>
<sequence>MLELKRLNSMEDLAKLQEEARPLLDLRHYARGEKEEKYQILICGGTGCSSSGSLNVRDALQKAIDDNGLHERVSIVVTGCHGFCELGPLVIFYPGGIFYVRVHPEDADELIKTTVIEGKTVDRLHYQGRTGKTPRHSYRDMLFYSLQKRMVLHNCGRIDPENIFEYIANGGYQGIAKAIAMGREATLEEVYKSGLRGRGGAGFPTGLKWKFMASEQAEPKYMLCNADEGDPGAFMDRSVLEGDPNAVIEGMLIGAWATGASLGYVYVRAEYPLAIKRLGIALAEAEALGLIGDNILGSGFNFHLKIKQGAGAFVCGEETALMRSIEGKRGMPRVRPPFPAKQGLWEKPTVLNNVETFANIPRIIMNGAEAFRQDGTEKSSGTKIFAVTGKVRNTGLVEVPMGVSMRHIIFDICAGIKDDKAFKAVQIGGPSGACLPASMLDNPVDYDSLTAAGAMMGSGGLVVVDEDTCMVDLARFFLSFTQAESCGKCTPCREGSKRMLEILERICNGNGRDGDIEELERLAHTMRTASLCALGQTAPNPVLSTLRFFRSEYEAHIHDKKCPAGTCTNLLQYKINPEKCKGCTLCARNCPVNAITGKVREPHLINPNKCIKCGTCMDKCKHGAIIRV</sequence>
<name>A0A921DQL4_9BACT</name>
<dbReference type="FunFam" id="1.20.1440.230:FF:000001">
    <property type="entry name" value="Mitochondrial NADH dehydrogenase flavoprotein 1"/>
    <property type="match status" value="1"/>
</dbReference>
<evidence type="ECO:0000256" key="5">
    <source>
        <dbReference type="ARBA" id="ARBA00023014"/>
    </source>
</evidence>
<dbReference type="Gene3D" id="1.20.1440.230">
    <property type="entry name" value="NADH-ubiquinone oxidoreductase 51kDa subunit, iron-sulphur binding domain"/>
    <property type="match status" value="1"/>
</dbReference>
<evidence type="ECO:0000256" key="1">
    <source>
        <dbReference type="ARBA" id="ARBA00007523"/>
    </source>
</evidence>
<dbReference type="GO" id="GO:0046872">
    <property type="term" value="F:metal ion binding"/>
    <property type="evidence" value="ECO:0007669"/>
    <property type="project" value="UniProtKB-KW"/>
</dbReference>
<keyword evidence="2" id="KW-0004">4Fe-4S</keyword>
<dbReference type="InterPro" id="IPR037225">
    <property type="entry name" value="Nuo51_FMN-bd_sf"/>
</dbReference>
<dbReference type="Proteomes" id="UP000698963">
    <property type="component" value="Unassembled WGS sequence"/>
</dbReference>
<evidence type="ECO:0000313" key="8">
    <source>
        <dbReference type="Proteomes" id="UP000698963"/>
    </source>
</evidence>
<dbReference type="AlphaFoldDB" id="A0A921DQL4"/>
<dbReference type="InterPro" id="IPR001949">
    <property type="entry name" value="NADH-UbQ_OxRdtase_51kDa_CS"/>
</dbReference>
<dbReference type="CDD" id="cd02980">
    <property type="entry name" value="TRX_Fd_family"/>
    <property type="match status" value="1"/>
</dbReference>
<proteinExistence type="inferred from homology"/>
<dbReference type="PROSITE" id="PS51379">
    <property type="entry name" value="4FE4S_FER_2"/>
    <property type="match status" value="2"/>
</dbReference>
<dbReference type="Pfam" id="PF01257">
    <property type="entry name" value="2Fe-2S_thioredx"/>
    <property type="match status" value="1"/>
</dbReference>
<dbReference type="FunFam" id="3.40.50.11540:FF:000001">
    <property type="entry name" value="NADH dehydrogenase [ubiquinone] flavoprotein 1, mitochondrial"/>
    <property type="match status" value="1"/>
</dbReference>
<dbReference type="EMBL" id="DYZA01000062">
    <property type="protein sequence ID" value="HJD96665.1"/>
    <property type="molecule type" value="Genomic_DNA"/>
</dbReference>
<keyword evidence="3" id="KW-0479">Metal-binding</keyword>
<dbReference type="Pfam" id="PF00037">
    <property type="entry name" value="Fer4"/>
    <property type="match status" value="2"/>
</dbReference>
<dbReference type="RefSeq" id="WP_304121146.1">
    <property type="nucleotide sequence ID" value="NZ_DYZA01000062.1"/>
</dbReference>
<dbReference type="PANTHER" id="PTHR43578:SF3">
    <property type="entry name" value="NADH-QUINONE OXIDOREDUCTASE SUBUNIT F"/>
    <property type="match status" value="1"/>
</dbReference>
<dbReference type="InterPro" id="IPR017896">
    <property type="entry name" value="4Fe4S_Fe-S-bd"/>
</dbReference>
<dbReference type="PROSITE" id="PS00198">
    <property type="entry name" value="4FE4S_FER_1"/>
    <property type="match status" value="1"/>
</dbReference>
<feature type="domain" description="4Fe-4S ferredoxin-type" evidence="6">
    <location>
        <begin position="571"/>
        <end position="600"/>
    </location>
</feature>
<dbReference type="NCBIfam" id="NF010120">
    <property type="entry name" value="PRK13596.1"/>
    <property type="match status" value="1"/>
</dbReference>
<dbReference type="SUPFAM" id="SSF142984">
    <property type="entry name" value="Nqo1 middle domain-like"/>
    <property type="match status" value="1"/>
</dbReference>
<dbReference type="SMART" id="SM00928">
    <property type="entry name" value="NADH_4Fe-4S"/>
    <property type="match status" value="1"/>
</dbReference>
<dbReference type="SUPFAM" id="SSF52833">
    <property type="entry name" value="Thioredoxin-like"/>
    <property type="match status" value="1"/>
</dbReference>
<dbReference type="InterPro" id="IPR036249">
    <property type="entry name" value="Thioredoxin-like_sf"/>
</dbReference>
<dbReference type="InterPro" id="IPR037207">
    <property type="entry name" value="Nuop51_4Fe4S-bd_sf"/>
</dbReference>
<keyword evidence="4" id="KW-0408">Iron</keyword>
<dbReference type="Gene3D" id="3.10.20.600">
    <property type="match status" value="1"/>
</dbReference>
<evidence type="ECO:0000259" key="6">
    <source>
        <dbReference type="PROSITE" id="PS51379"/>
    </source>
</evidence>
<dbReference type="PANTHER" id="PTHR43578">
    <property type="entry name" value="NADH-QUINONE OXIDOREDUCTASE SUBUNIT F"/>
    <property type="match status" value="1"/>
</dbReference>
<dbReference type="GO" id="GO:0008137">
    <property type="term" value="F:NADH dehydrogenase (ubiquinone) activity"/>
    <property type="evidence" value="ECO:0007669"/>
    <property type="project" value="InterPro"/>
</dbReference>
<dbReference type="SUPFAM" id="SSF54862">
    <property type="entry name" value="4Fe-4S ferredoxins"/>
    <property type="match status" value="1"/>
</dbReference>
<dbReference type="Gene3D" id="3.40.30.10">
    <property type="entry name" value="Glutaredoxin"/>
    <property type="match status" value="1"/>
</dbReference>
<protein>
    <submittedName>
        <fullName evidence="7">NADH-quinone oxidoreductase subunit NuoF</fullName>
    </submittedName>
</protein>
<feature type="domain" description="4Fe-4S ferredoxin-type" evidence="6">
    <location>
        <begin position="601"/>
        <end position="628"/>
    </location>
</feature>
<reference evidence="7" key="1">
    <citation type="journal article" date="2021" name="PeerJ">
        <title>Extensive microbial diversity within the chicken gut microbiome revealed by metagenomics and culture.</title>
        <authorList>
            <person name="Gilroy R."/>
            <person name="Ravi A."/>
            <person name="Getino M."/>
            <person name="Pursley I."/>
            <person name="Horton D.L."/>
            <person name="Alikhan N.F."/>
            <person name="Baker D."/>
            <person name="Gharbi K."/>
            <person name="Hall N."/>
            <person name="Watson M."/>
            <person name="Adriaenssens E.M."/>
            <person name="Foster-Nyarko E."/>
            <person name="Jarju S."/>
            <person name="Secka A."/>
            <person name="Antonio M."/>
            <person name="Oren A."/>
            <person name="Chaudhuri R.R."/>
            <person name="La Ragione R."/>
            <person name="Hildebrand F."/>
            <person name="Pallen M.J."/>
        </authorList>
    </citation>
    <scope>NUCLEOTIDE SEQUENCE</scope>
    <source>
        <strain evidence="7">ChiGjej2B2-19336</strain>
    </source>
</reference>